<sequence>MGRHSELNSSARIVKVNKFYKNVLIEQDDLTLKENISFKKYHYEKDMDVFTFNFPMIIQSSGEVWEIATVYLMYCLEEIRDLDGEILYNFATDLLDYLKFIEDRKSHFLDLPKFRSNRIITKYERYLRDQVENLVIGPNTAKRRINKVVDFYKTCIEQKFLTAEDFENVPYEEQLRRVTIVTTDGYEKEIETRSHDHAIAGSPPNRDENLIYDDGALRPLSMREQLLYLEYLERYGTRELQLMTYIALFTGARIQTICTLRVKHLKKLPLMADKKTYKLTVGEDTGVDTKNGKIHHLELPLKIKKLIDNYVGSEEWKERAKKSFYGECDNNYIFLTKKGNPYYTSKREKLDVKYQVDSDKYVGKYIIYKGNAVRKNLSDVLEKLCEDYLDYQDFRFHDLRATFGMNLVRKLEEFGYSPNVIKNKVKTKMGHDSDSTTDLYLKYEFNKEERQRVQSKLENELFKYVN</sequence>
<dbReference type="GO" id="GO:0006310">
    <property type="term" value="P:DNA recombination"/>
    <property type="evidence" value="ECO:0007669"/>
    <property type="project" value="UniProtKB-KW"/>
</dbReference>
<dbReference type="Gene3D" id="1.10.443.10">
    <property type="entry name" value="Intergrase catalytic core"/>
    <property type="match status" value="1"/>
</dbReference>
<keyword evidence="1" id="KW-0229">DNA integration</keyword>
<protein>
    <submittedName>
        <fullName evidence="4">Site-specific integrase</fullName>
    </submittedName>
</protein>
<dbReference type="Proteomes" id="UP001208534">
    <property type="component" value="Unassembled WGS sequence"/>
</dbReference>
<dbReference type="GO" id="GO:0003677">
    <property type="term" value="F:DNA binding"/>
    <property type="evidence" value="ECO:0007669"/>
    <property type="project" value="InterPro"/>
</dbReference>
<dbReference type="InterPro" id="IPR011010">
    <property type="entry name" value="DNA_brk_join_enz"/>
</dbReference>
<evidence type="ECO:0000313" key="4">
    <source>
        <dbReference type="EMBL" id="MCU4396680.1"/>
    </source>
</evidence>
<dbReference type="GO" id="GO:0015074">
    <property type="term" value="P:DNA integration"/>
    <property type="evidence" value="ECO:0007669"/>
    <property type="project" value="UniProtKB-KW"/>
</dbReference>
<dbReference type="RefSeq" id="WP_262578885.1">
    <property type="nucleotide sequence ID" value="NZ_JAHPRE010000022.1"/>
</dbReference>
<accession>A0AAW5R8T1</accession>
<dbReference type="Pfam" id="PF00589">
    <property type="entry name" value="Phage_integrase"/>
    <property type="match status" value="1"/>
</dbReference>
<feature type="domain" description="Tyr recombinase" evidence="3">
    <location>
        <begin position="240"/>
        <end position="444"/>
    </location>
</feature>
<reference evidence="4" key="1">
    <citation type="submission" date="2021-06" db="EMBL/GenBank/DDBJ databases">
        <title>Propagation of a rapidly emergent carbapenem-resistant Acinetobacter baumannii lineage by various extra-hospital transmission networks.</title>
        <authorList>
            <person name="Calix J."/>
        </authorList>
    </citation>
    <scope>NUCLEOTIDE SEQUENCE</scope>
    <source>
        <strain evidence="4">WU_MDCI_Aw63</strain>
    </source>
</reference>
<dbReference type="AlphaFoldDB" id="A0AAW5R8T1"/>
<proteinExistence type="predicted"/>
<evidence type="ECO:0000256" key="2">
    <source>
        <dbReference type="ARBA" id="ARBA00023172"/>
    </source>
</evidence>
<dbReference type="InterPro" id="IPR002104">
    <property type="entry name" value="Integrase_catalytic"/>
</dbReference>
<dbReference type="PANTHER" id="PTHR30349">
    <property type="entry name" value="PHAGE INTEGRASE-RELATED"/>
    <property type="match status" value="1"/>
</dbReference>
<dbReference type="EMBL" id="JAHPRE010000022">
    <property type="protein sequence ID" value="MCU4396680.1"/>
    <property type="molecule type" value="Genomic_DNA"/>
</dbReference>
<dbReference type="SUPFAM" id="SSF56349">
    <property type="entry name" value="DNA breaking-rejoining enzymes"/>
    <property type="match status" value="1"/>
</dbReference>
<keyword evidence="2" id="KW-0233">DNA recombination</keyword>
<evidence type="ECO:0000256" key="1">
    <source>
        <dbReference type="ARBA" id="ARBA00022908"/>
    </source>
</evidence>
<organism evidence="4 5">
    <name type="scientific">Acinetobacter junii</name>
    <dbReference type="NCBI Taxonomy" id="40215"/>
    <lineage>
        <taxon>Bacteria</taxon>
        <taxon>Pseudomonadati</taxon>
        <taxon>Pseudomonadota</taxon>
        <taxon>Gammaproteobacteria</taxon>
        <taxon>Moraxellales</taxon>
        <taxon>Moraxellaceae</taxon>
        <taxon>Acinetobacter</taxon>
    </lineage>
</organism>
<evidence type="ECO:0000313" key="5">
    <source>
        <dbReference type="Proteomes" id="UP001208534"/>
    </source>
</evidence>
<dbReference type="InterPro" id="IPR050090">
    <property type="entry name" value="Tyrosine_recombinase_XerCD"/>
</dbReference>
<dbReference type="CDD" id="cd00397">
    <property type="entry name" value="DNA_BRE_C"/>
    <property type="match status" value="1"/>
</dbReference>
<name>A0AAW5R8T1_ACIJU</name>
<gene>
    <name evidence="4" type="ORF">KTH64_06800</name>
</gene>
<dbReference type="InterPro" id="IPR013762">
    <property type="entry name" value="Integrase-like_cat_sf"/>
</dbReference>
<evidence type="ECO:0000259" key="3">
    <source>
        <dbReference type="Pfam" id="PF00589"/>
    </source>
</evidence>
<comment type="caution">
    <text evidence="4">The sequence shown here is derived from an EMBL/GenBank/DDBJ whole genome shotgun (WGS) entry which is preliminary data.</text>
</comment>
<dbReference type="PANTHER" id="PTHR30349:SF82">
    <property type="entry name" value="INTEGRASE_RECOMBINASE YOEC-RELATED"/>
    <property type="match status" value="1"/>
</dbReference>